<proteinExistence type="predicted"/>
<protein>
    <submittedName>
        <fullName evidence="2">Nuclear transport factor 2 family protein</fullName>
    </submittedName>
</protein>
<comment type="caution">
    <text evidence="2">The sequence shown here is derived from an EMBL/GenBank/DDBJ whole genome shotgun (WGS) entry which is preliminary data.</text>
</comment>
<sequence>MLNTQEFVQEYFAAAIDPDPERYHALFAEQVVVRDDGKTHRGLAEVRAWRSEVPPVRYRVREVSGPAAACRATAEISGDFPGSPVTLHFVFERDTQGRITSLSIEP</sequence>
<reference evidence="2 3" key="1">
    <citation type="journal article" date="2021" name="Arch. Microbiol.">
        <title>Myceligenerans indicum sp. nov., an actinobacterium isolated from mangrove sediment of Sundarbans, India.</title>
        <authorList>
            <person name="Asha K."/>
            <person name="Bhadury P."/>
        </authorList>
    </citation>
    <scope>NUCLEOTIDE SEQUENCE [LARGE SCALE GENOMIC DNA]</scope>
    <source>
        <strain evidence="2 3">I2</strain>
    </source>
</reference>
<dbReference type="EMBL" id="JABBYC010000007">
    <property type="protein sequence ID" value="MBL0885939.1"/>
    <property type="molecule type" value="Genomic_DNA"/>
</dbReference>
<keyword evidence="3" id="KW-1185">Reference proteome</keyword>
<dbReference type="SUPFAM" id="SSF54427">
    <property type="entry name" value="NTF2-like"/>
    <property type="match status" value="1"/>
</dbReference>
<dbReference type="InterPro" id="IPR037401">
    <property type="entry name" value="SnoaL-like"/>
</dbReference>
<dbReference type="Proteomes" id="UP000675409">
    <property type="component" value="Unassembled WGS sequence"/>
</dbReference>
<feature type="domain" description="SnoaL-like" evidence="1">
    <location>
        <begin position="8"/>
        <end position="101"/>
    </location>
</feature>
<evidence type="ECO:0000313" key="3">
    <source>
        <dbReference type="Proteomes" id="UP000675409"/>
    </source>
</evidence>
<accession>A0ABS1LIS3</accession>
<organism evidence="2 3">
    <name type="scientific">Myceligenerans indicum</name>
    <dbReference type="NCBI Taxonomy" id="2593663"/>
    <lineage>
        <taxon>Bacteria</taxon>
        <taxon>Bacillati</taxon>
        <taxon>Actinomycetota</taxon>
        <taxon>Actinomycetes</taxon>
        <taxon>Micrococcales</taxon>
        <taxon>Promicromonosporaceae</taxon>
        <taxon>Myceligenerans</taxon>
    </lineage>
</organism>
<gene>
    <name evidence="2" type="ORF">HGK34_06560</name>
</gene>
<evidence type="ECO:0000313" key="2">
    <source>
        <dbReference type="EMBL" id="MBL0885939.1"/>
    </source>
</evidence>
<dbReference type="RefSeq" id="WP_201845786.1">
    <property type="nucleotide sequence ID" value="NZ_JABBYC010000007.1"/>
</dbReference>
<dbReference type="Gene3D" id="3.10.450.50">
    <property type="match status" value="1"/>
</dbReference>
<dbReference type="Pfam" id="PF12680">
    <property type="entry name" value="SnoaL_2"/>
    <property type="match status" value="1"/>
</dbReference>
<name>A0ABS1LIS3_9MICO</name>
<dbReference type="InterPro" id="IPR032710">
    <property type="entry name" value="NTF2-like_dom_sf"/>
</dbReference>
<evidence type="ECO:0000259" key="1">
    <source>
        <dbReference type="Pfam" id="PF12680"/>
    </source>
</evidence>